<dbReference type="EMBL" id="LWCR01000015">
    <property type="protein sequence ID" value="OAN29396.1"/>
    <property type="molecule type" value="Genomic_DNA"/>
</dbReference>
<comment type="caution">
    <text evidence="2">The sequence shown here is derived from an EMBL/GenBank/DDBJ whole genome shotgun (WGS) entry which is preliminary data.</text>
</comment>
<organism evidence="2 3">
    <name type="scientific">Pseudomonas oryzihabitans</name>
    <dbReference type="NCBI Taxonomy" id="47885"/>
    <lineage>
        <taxon>Bacteria</taxon>
        <taxon>Pseudomonadati</taxon>
        <taxon>Pseudomonadota</taxon>
        <taxon>Gammaproteobacteria</taxon>
        <taxon>Pseudomonadales</taxon>
        <taxon>Pseudomonadaceae</taxon>
        <taxon>Pseudomonas</taxon>
    </lineage>
</organism>
<dbReference type="InterPro" id="IPR039422">
    <property type="entry name" value="MarR/SlyA-like"/>
</dbReference>
<protein>
    <recommendedName>
        <fullName evidence="1">HTH marR-type domain-containing protein</fullName>
    </recommendedName>
</protein>
<dbReference type="GO" id="GO:0003700">
    <property type="term" value="F:DNA-binding transcription factor activity"/>
    <property type="evidence" value="ECO:0007669"/>
    <property type="project" value="InterPro"/>
</dbReference>
<dbReference type="SUPFAM" id="SSF46785">
    <property type="entry name" value="Winged helix' DNA-binding domain"/>
    <property type="match status" value="1"/>
</dbReference>
<dbReference type="SMART" id="SM00347">
    <property type="entry name" value="HTH_MARR"/>
    <property type="match status" value="1"/>
</dbReference>
<dbReference type="AlphaFoldDB" id="A0A178LHC5"/>
<dbReference type="Pfam" id="PF12802">
    <property type="entry name" value="MarR_2"/>
    <property type="match status" value="1"/>
</dbReference>
<dbReference type="PANTHER" id="PTHR33164">
    <property type="entry name" value="TRANSCRIPTIONAL REGULATOR, MARR FAMILY"/>
    <property type="match status" value="1"/>
</dbReference>
<dbReference type="InterPro" id="IPR036388">
    <property type="entry name" value="WH-like_DNA-bd_sf"/>
</dbReference>
<accession>A0A178LHC5</accession>
<feature type="domain" description="HTH marR-type" evidence="1">
    <location>
        <begin position="3"/>
        <end position="135"/>
    </location>
</feature>
<dbReference type="PROSITE" id="PS50995">
    <property type="entry name" value="HTH_MARR_2"/>
    <property type="match status" value="1"/>
</dbReference>
<sequence>MNEAQLENLLGACALAVTDAQTQALQQASGVSSAGCTVLNALAQYPGLTIRELAAIAGLSHSVMVRTLDALVGAGLVSRQPGQDRREVQASLTSAGEVQRERLIAARTAVLTRALDAVPQTQRDALQQALAAILAALTTGAQQADHLCRFCDESACGSSCPVAAEVEHLAAREA</sequence>
<dbReference type="PANTHER" id="PTHR33164:SF104">
    <property type="entry name" value="TRANSCRIPTIONAL REGULATORY PROTEIN"/>
    <property type="match status" value="1"/>
</dbReference>
<dbReference type="Gene3D" id="1.10.10.10">
    <property type="entry name" value="Winged helix-like DNA-binding domain superfamily/Winged helix DNA-binding domain"/>
    <property type="match status" value="1"/>
</dbReference>
<dbReference type="RefSeq" id="WP_017641733.1">
    <property type="nucleotide sequence ID" value="NZ_LWCR01000015.1"/>
</dbReference>
<dbReference type="GO" id="GO:0006950">
    <property type="term" value="P:response to stress"/>
    <property type="evidence" value="ECO:0007669"/>
    <property type="project" value="TreeGrafter"/>
</dbReference>
<name>A0A178LHC5_9PSED</name>
<evidence type="ECO:0000313" key="2">
    <source>
        <dbReference type="EMBL" id="OAN29396.1"/>
    </source>
</evidence>
<dbReference type="InterPro" id="IPR000835">
    <property type="entry name" value="HTH_MarR-typ"/>
</dbReference>
<dbReference type="Proteomes" id="UP000078356">
    <property type="component" value="Unassembled WGS sequence"/>
</dbReference>
<reference evidence="2 3" key="1">
    <citation type="submission" date="2016-04" db="EMBL/GenBank/DDBJ databases">
        <title>Draft Genome Sequences of Staphylococcus capitis Strain H36, S. capitis Strain H65, S. cohnii Strain H62, S. hominis Strain H69, Mycobacterium iranicum Strain H39, Plantibacter sp. Strain H53, Pseudomonas oryzihabitans Strain H72, and Microbacterium sp. Strain H83, isolated from residential settings.</title>
        <authorList>
            <person name="Lymperopoulou D."/>
            <person name="Adams R.I."/>
            <person name="Lindow S."/>
            <person name="Coil D.A."/>
            <person name="Jospin G."/>
            <person name="Eisen J.A."/>
        </authorList>
    </citation>
    <scope>NUCLEOTIDE SEQUENCE [LARGE SCALE GENOMIC DNA]</scope>
    <source>
        <strain evidence="2 3">H72</strain>
    </source>
</reference>
<evidence type="ECO:0000313" key="3">
    <source>
        <dbReference type="Proteomes" id="UP000078356"/>
    </source>
</evidence>
<dbReference type="InterPro" id="IPR036390">
    <property type="entry name" value="WH_DNA-bd_sf"/>
</dbReference>
<gene>
    <name evidence="2" type="ORF">A4V15_18320</name>
</gene>
<evidence type="ECO:0000259" key="1">
    <source>
        <dbReference type="PROSITE" id="PS50995"/>
    </source>
</evidence>
<proteinExistence type="predicted"/>